<dbReference type="Proteomes" id="UP000887565">
    <property type="component" value="Unplaced"/>
</dbReference>
<name>A0A915JZQ9_ROMCU</name>
<keyword evidence="6 9" id="KW-0472">Membrane</keyword>
<dbReference type="GO" id="GO:0004930">
    <property type="term" value="F:G protein-coupled receptor activity"/>
    <property type="evidence" value="ECO:0007669"/>
    <property type="project" value="UniProtKB-KW"/>
</dbReference>
<evidence type="ECO:0000256" key="1">
    <source>
        <dbReference type="ARBA" id="ARBA00004651"/>
    </source>
</evidence>
<feature type="transmembrane region" description="Helical" evidence="9">
    <location>
        <begin position="327"/>
        <end position="349"/>
    </location>
</feature>
<evidence type="ECO:0000256" key="8">
    <source>
        <dbReference type="ARBA" id="ARBA00023224"/>
    </source>
</evidence>
<dbReference type="PROSITE" id="PS00237">
    <property type="entry name" value="G_PROTEIN_RECEP_F1_1"/>
    <property type="match status" value="1"/>
</dbReference>
<feature type="transmembrane region" description="Helical" evidence="9">
    <location>
        <begin position="89"/>
        <end position="115"/>
    </location>
</feature>
<evidence type="ECO:0000256" key="7">
    <source>
        <dbReference type="ARBA" id="ARBA00023170"/>
    </source>
</evidence>
<keyword evidence="11" id="KW-1185">Reference proteome</keyword>
<feature type="transmembrane region" description="Helical" evidence="9">
    <location>
        <begin position="290"/>
        <end position="315"/>
    </location>
</feature>
<dbReference type="Pfam" id="PF00001">
    <property type="entry name" value="7tm_1"/>
    <property type="match status" value="1"/>
</dbReference>
<comment type="subcellular location">
    <subcellularLocation>
        <location evidence="1">Cell membrane</location>
        <topology evidence="1">Multi-pass membrane protein</topology>
    </subcellularLocation>
</comment>
<dbReference type="InterPro" id="IPR000276">
    <property type="entry name" value="GPCR_Rhodpsn"/>
</dbReference>
<dbReference type="WBParaSite" id="nRc.2.0.1.t31539-RA">
    <property type="protein sequence ID" value="nRc.2.0.1.t31539-RA"/>
    <property type="gene ID" value="nRc.2.0.1.g31539"/>
</dbReference>
<evidence type="ECO:0000256" key="3">
    <source>
        <dbReference type="ARBA" id="ARBA00022692"/>
    </source>
</evidence>
<organism evidence="11 12">
    <name type="scientific">Romanomermis culicivorax</name>
    <name type="common">Nematode worm</name>
    <dbReference type="NCBI Taxonomy" id="13658"/>
    <lineage>
        <taxon>Eukaryota</taxon>
        <taxon>Metazoa</taxon>
        <taxon>Ecdysozoa</taxon>
        <taxon>Nematoda</taxon>
        <taxon>Enoplea</taxon>
        <taxon>Dorylaimia</taxon>
        <taxon>Mermithida</taxon>
        <taxon>Mermithoidea</taxon>
        <taxon>Mermithidae</taxon>
        <taxon>Romanomermis</taxon>
    </lineage>
</organism>
<evidence type="ECO:0000256" key="5">
    <source>
        <dbReference type="ARBA" id="ARBA00023040"/>
    </source>
</evidence>
<evidence type="ECO:0000256" key="2">
    <source>
        <dbReference type="ARBA" id="ARBA00022475"/>
    </source>
</evidence>
<accession>A0A915JZQ9</accession>
<dbReference type="SUPFAM" id="SSF81321">
    <property type="entry name" value="Family A G protein-coupled receptor-like"/>
    <property type="match status" value="1"/>
</dbReference>
<keyword evidence="5" id="KW-0297">G-protein coupled receptor</keyword>
<proteinExistence type="predicted"/>
<evidence type="ECO:0000313" key="12">
    <source>
        <dbReference type="WBParaSite" id="nRc.2.0.1.t31539-RA"/>
    </source>
</evidence>
<evidence type="ECO:0000256" key="9">
    <source>
        <dbReference type="SAM" id="Phobius"/>
    </source>
</evidence>
<dbReference type="PROSITE" id="PS50262">
    <property type="entry name" value="G_PROTEIN_RECEP_F1_2"/>
    <property type="match status" value="1"/>
</dbReference>
<protein>
    <submittedName>
        <fullName evidence="12">G-protein coupled receptors family 1 profile domain-containing protein</fullName>
    </submittedName>
</protein>
<reference evidence="12" key="1">
    <citation type="submission" date="2022-11" db="UniProtKB">
        <authorList>
            <consortium name="WormBaseParasite"/>
        </authorList>
    </citation>
    <scope>IDENTIFICATION</scope>
</reference>
<feature type="transmembrane region" description="Helical" evidence="9">
    <location>
        <begin position="204"/>
        <end position="224"/>
    </location>
</feature>
<feature type="transmembrane region" description="Helical" evidence="9">
    <location>
        <begin position="244"/>
        <end position="269"/>
    </location>
</feature>
<dbReference type="PANTHER" id="PTHR24228">
    <property type="entry name" value="B2 BRADYKININ RECEPTOR/ANGIOTENSIN II RECEPTOR"/>
    <property type="match status" value="1"/>
</dbReference>
<keyword evidence="8" id="KW-0807">Transducer</keyword>
<feature type="domain" description="G-protein coupled receptors family 1 profile" evidence="10">
    <location>
        <begin position="105"/>
        <end position="345"/>
    </location>
</feature>
<feature type="transmembrane region" description="Helical" evidence="9">
    <location>
        <begin position="163"/>
        <end position="183"/>
    </location>
</feature>
<dbReference type="CDD" id="cd00637">
    <property type="entry name" value="7tm_classA_rhodopsin-like"/>
    <property type="match status" value="1"/>
</dbReference>
<dbReference type="AlphaFoldDB" id="A0A915JZQ9"/>
<evidence type="ECO:0000259" key="10">
    <source>
        <dbReference type="PROSITE" id="PS50262"/>
    </source>
</evidence>
<feature type="transmembrane region" description="Helical" evidence="9">
    <location>
        <begin position="127"/>
        <end position="151"/>
    </location>
</feature>
<dbReference type="InterPro" id="IPR017452">
    <property type="entry name" value="GPCR_Rhodpsn_7TM"/>
</dbReference>
<keyword evidence="7" id="KW-0675">Receptor</keyword>
<dbReference type="Gene3D" id="1.20.1070.10">
    <property type="entry name" value="Rhodopsin 7-helix transmembrane proteins"/>
    <property type="match status" value="1"/>
</dbReference>
<sequence>MSTNIVATVAAFDPSGERDGRGVVMQLQLPYPIHLKIDCVKKKIEKKPSLIGHGYHGRIHAVNRAVKYECGFRIIIGPVKRNMVLTSDVIVVCILISISGIGFIFNTSFLIFSFVNRQVTGKLDYRWFLYGLASIDFFYTLNMFILQPYITLKGMDPKGQWCFITGFLVMMCAVGGVISQPLLSINRYFAMFHPEKSKKFFKKPYCICMVIGIYALSFLSAYTFVPFDEYGRFEVYEMQIWHMFVFFTSPMIISYGISLYCAFSISKLISKQTEAKNDREWCSKIREARFIIRFIYIEVFMPICIETPVFILIFVNRYLSPIPREVMAVMLGCFIVHGTSDPIVMVIVIKPYRRLIKGWFRKVWPMDTTACPTTVGSMYGANTAIRRLS</sequence>
<evidence type="ECO:0000256" key="4">
    <source>
        <dbReference type="ARBA" id="ARBA00022989"/>
    </source>
</evidence>
<keyword evidence="3 9" id="KW-0812">Transmembrane</keyword>
<dbReference type="GO" id="GO:0005886">
    <property type="term" value="C:plasma membrane"/>
    <property type="evidence" value="ECO:0007669"/>
    <property type="project" value="UniProtKB-SubCell"/>
</dbReference>
<keyword evidence="2" id="KW-1003">Cell membrane</keyword>
<evidence type="ECO:0000313" key="11">
    <source>
        <dbReference type="Proteomes" id="UP000887565"/>
    </source>
</evidence>
<evidence type="ECO:0000256" key="6">
    <source>
        <dbReference type="ARBA" id="ARBA00023136"/>
    </source>
</evidence>
<keyword evidence="4 9" id="KW-1133">Transmembrane helix</keyword>
<dbReference type="PANTHER" id="PTHR24228:SF59">
    <property type="entry name" value="NEUROPEPTIDE RECEPTOR 15"/>
    <property type="match status" value="1"/>
</dbReference>